<dbReference type="PROSITE" id="PS51746">
    <property type="entry name" value="PPM_2"/>
    <property type="match status" value="1"/>
</dbReference>
<dbReference type="PANTHER" id="PTHR13832:SF792">
    <property type="entry name" value="GM14286P"/>
    <property type="match status" value="1"/>
</dbReference>
<proteinExistence type="predicted"/>
<keyword evidence="3" id="KW-1185">Reference proteome</keyword>
<dbReference type="InterPro" id="IPR015655">
    <property type="entry name" value="PP2C"/>
</dbReference>
<dbReference type="InterPro" id="IPR036457">
    <property type="entry name" value="PPM-type-like_dom_sf"/>
</dbReference>
<reference evidence="2" key="1">
    <citation type="submission" date="2014-09" db="EMBL/GenBank/DDBJ databases">
        <title>Genome sequence of the luminous mushroom Mycena chlorophos for searching fungal bioluminescence genes.</title>
        <authorList>
            <person name="Tanaka Y."/>
            <person name="Kasuga D."/>
            <person name="Oba Y."/>
            <person name="Hase S."/>
            <person name="Sato K."/>
            <person name="Oba Y."/>
            <person name="Sakakibara Y."/>
        </authorList>
    </citation>
    <scope>NUCLEOTIDE SEQUENCE</scope>
</reference>
<gene>
    <name evidence="2" type="ORF">MCHLO_01410</name>
</gene>
<dbReference type="SMART" id="SM00332">
    <property type="entry name" value="PP2Cc"/>
    <property type="match status" value="1"/>
</dbReference>
<feature type="domain" description="PPM-type phosphatase" evidence="1">
    <location>
        <begin position="48"/>
        <end position="441"/>
    </location>
</feature>
<protein>
    <recommendedName>
        <fullName evidence="1">PPM-type phosphatase domain-containing protein</fullName>
    </recommendedName>
</protein>
<evidence type="ECO:0000259" key="1">
    <source>
        <dbReference type="PROSITE" id="PS51746"/>
    </source>
</evidence>
<dbReference type="Pfam" id="PF00481">
    <property type="entry name" value="PP2C"/>
    <property type="match status" value="1"/>
</dbReference>
<dbReference type="SUPFAM" id="SSF81606">
    <property type="entry name" value="PP2C-like"/>
    <property type="match status" value="1"/>
</dbReference>
<dbReference type="InterPro" id="IPR001932">
    <property type="entry name" value="PPM-type_phosphatase-like_dom"/>
</dbReference>
<dbReference type="EMBL" id="DF839234">
    <property type="protein sequence ID" value="GAT43742.1"/>
    <property type="molecule type" value="Genomic_DNA"/>
</dbReference>
<dbReference type="PANTHER" id="PTHR13832">
    <property type="entry name" value="PROTEIN PHOSPHATASE 2C"/>
    <property type="match status" value="1"/>
</dbReference>
<dbReference type="Gene3D" id="3.60.40.10">
    <property type="entry name" value="PPM-type phosphatase domain"/>
    <property type="match status" value="1"/>
</dbReference>
<accession>A0ABQ0KXU7</accession>
<evidence type="ECO:0000313" key="2">
    <source>
        <dbReference type="EMBL" id="GAT43742.1"/>
    </source>
</evidence>
<dbReference type="Proteomes" id="UP000815677">
    <property type="component" value="Unassembled WGS sequence"/>
</dbReference>
<organism evidence="2 3">
    <name type="scientific">Mycena chlorophos</name>
    <name type="common">Agaric fungus</name>
    <name type="synonym">Agaricus chlorophos</name>
    <dbReference type="NCBI Taxonomy" id="658473"/>
    <lineage>
        <taxon>Eukaryota</taxon>
        <taxon>Fungi</taxon>
        <taxon>Dikarya</taxon>
        <taxon>Basidiomycota</taxon>
        <taxon>Agaricomycotina</taxon>
        <taxon>Agaricomycetes</taxon>
        <taxon>Agaricomycetidae</taxon>
        <taxon>Agaricales</taxon>
        <taxon>Marasmiineae</taxon>
        <taxon>Mycenaceae</taxon>
        <taxon>Mycena</taxon>
    </lineage>
</organism>
<sequence length="442" mass="49170">MASGFSRRVLGRLSRKHYYYAFGGLSASATTYAFRSSRTDGDSGRVEETSFGSQPGVSRVDRVCIPSNSPCEDQMTSLSIPSSDWSFWGIYDGHVGPQTSRLLERDLITNVVDRLHELYDQKPKPETSDIHNAFKEACLDLDDEIVNQSAALVRSQPEDSPRMTLAASVLQAARAGSCALVAFYEANLRRLHVAVVGDSRAVLGRPRKTADGKTVYDLHVLSLNQNAKNPAEAARLLAAHPDEANLMNQEKGRLLGWGITRAFGDGVMKWSKELQTWMDKEILGDRPRPTLLTPPYFTAEPEVTTIEVQPGDFMVMASDGMWDQLTSEEAVGLVGKWIERWGSDNTRQMSFWSEEVGQLVHDAPGFDRTELPVKITDDETVYRRWDVKKKFTNVDSLNAASHLARNALGGANRDLHDALVGTPAPRAHHIRDDISIYVVFFD</sequence>
<name>A0ABQ0KXU7_MYCCL</name>
<evidence type="ECO:0000313" key="3">
    <source>
        <dbReference type="Proteomes" id="UP000815677"/>
    </source>
</evidence>
<dbReference type="CDD" id="cd00143">
    <property type="entry name" value="PP2Cc"/>
    <property type="match status" value="1"/>
</dbReference>